<keyword evidence="2" id="KW-0812">Transmembrane</keyword>
<protein>
    <recommendedName>
        <fullName evidence="5">Prepilin-type N-terminal cleavage/methylation domain-containing protein</fullName>
    </recommendedName>
</protein>
<reference evidence="4" key="1">
    <citation type="journal article" date="2019" name="Int. J. Syst. Evol. Microbiol.">
        <title>The Global Catalogue of Microorganisms (GCM) 10K type strain sequencing project: providing services to taxonomists for standard genome sequencing and annotation.</title>
        <authorList>
            <consortium name="The Broad Institute Genomics Platform"/>
            <consortium name="The Broad Institute Genome Sequencing Center for Infectious Disease"/>
            <person name="Wu L."/>
            <person name="Ma J."/>
        </authorList>
    </citation>
    <scope>NUCLEOTIDE SEQUENCE [LARGE SCALE GENOMIC DNA]</scope>
    <source>
        <strain evidence="4">JCM 16673</strain>
    </source>
</reference>
<sequence length="148" mass="16190">MKNQHGFTLIEVLIATALVAILAAAAISSYAAYRERVRVADARLTISAVSAKIMLYEVDARAYPASLAAIGITQPDPWGRPYVYVDLTLINGKGMARKDRRLNPLNSDFDLYSLGKDGLSKNQITNKESLDDVLRARDGAFIDLAANF</sequence>
<feature type="transmembrane region" description="Helical" evidence="2">
    <location>
        <begin position="12"/>
        <end position="33"/>
    </location>
</feature>
<dbReference type="EMBL" id="BAAAZE010000008">
    <property type="protein sequence ID" value="GAA4025619.1"/>
    <property type="molecule type" value="Genomic_DNA"/>
</dbReference>
<dbReference type="InterPro" id="IPR012902">
    <property type="entry name" value="N_methyl_site"/>
</dbReference>
<proteinExistence type="predicted"/>
<evidence type="ECO:0000313" key="4">
    <source>
        <dbReference type="Proteomes" id="UP001501353"/>
    </source>
</evidence>
<gene>
    <name evidence="3" type="ORF">GCM10022212_24340</name>
</gene>
<comment type="caution">
    <text evidence="3">The sequence shown here is derived from an EMBL/GenBank/DDBJ whole genome shotgun (WGS) entry which is preliminary data.</text>
</comment>
<keyword evidence="1" id="KW-0488">Methylation</keyword>
<dbReference type="PROSITE" id="PS00409">
    <property type="entry name" value="PROKAR_NTER_METHYL"/>
    <property type="match status" value="1"/>
</dbReference>
<dbReference type="RefSeq" id="WP_344763577.1">
    <property type="nucleotide sequence ID" value="NZ_BAAAZE010000008.1"/>
</dbReference>
<name>A0ABP7TFJ0_9BURK</name>
<evidence type="ECO:0000256" key="2">
    <source>
        <dbReference type="SAM" id="Phobius"/>
    </source>
</evidence>
<evidence type="ECO:0008006" key="5">
    <source>
        <dbReference type="Google" id="ProtNLM"/>
    </source>
</evidence>
<dbReference type="PRINTS" id="PR00813">
    <property type="entry name" value="BCTERIALGSPG"/>
</dbReference>
<evidence type="ECO:0000256" key="1">
    <source>
        <dbReference type="ARBA" id="ARBA00022481"/>
    </source>
</evidence>
<keyword evidence="4" id="KW-1185">Reference proteome</keyword>
<dbReference type="NCBIfam" id="TIGR02532">
    <property type="entry name" value="IV_pilin_GFxxxE"/>
    <property type="match status" value="1"/>
</dbReference>
<organism evidence="3 4">
    <name type="scientific">Actimicrobium antarcticum</name>
    <dbReference type="NCBI Taxonomy" id="1051899"/>
    <lineage>
        <taxon>Bacteria</taxon>
        <taxon>Pseudomonadati</taxon>
        <taxon>Pseudomonadota</taxon>
        <taxon>Betaproteobacteria</taxon>
        <taxon>Burkholderiales</taxon>
        <taxon>Oxalobacteraceae</taxon>
        <taxon>Actimicrobium</taxon>
    </lineage>
</organism>
<dbReference type="InterPro" id="IPR000983">
    <property type="entry name" value="Bac_GSPG_pilin"/>
</dbReference>
<dbReference type="InterPro" id="IPR045584">
    <property type="entry name" value="Pilin-like"/>
</dbReference>
<keyword evidence="2" id="KW-1133">Transmembrane helix</keyword>
<dbReference type="SUPFAM" id="SSF54523">
    <property type="entry name" value="Pili subunits"/>
    <property type="match status" value="1"/>
</dbReference>
<evidence type="ECO:0000313" key="3">
    <source>
        <dbReference type="EMBL" id="GAA4025619.1"/>
    </source>
</evidence>
<accession>A0ABP7TFJ0</accession>
<dbReference type="Pfam" id="PF07963">
    <property type="entry name" value="N_methyl"/>
    <property type="match status" value="1"/>
</dbReference>
<keyword evidence="2" id="KW-0472">Membrane</keyword>
<dbReference type="Proteomes" id="UP001501353">
    <property type="component" value="Unassembled WGS sequence"/>
</dbReference>
<dbReference type="Gene3D" id="3.30.700.10">
    <property type="entry name" value="Glycoprotein, Type 4 Pilin"/>
    <property type="match status" value="1"/>
</dbReference>